<gene>
    <name evidence="1" type="ORF">DSLASN_25440</name>
</gene>
<keyword evidence="2" id="KW-1185">Reference proteome</keyword>
<organism evidence="1 2">
    <name type="scientific">Desulfoluna limicola</name>
    <dbReference type="NCBI Taxonomy" id="2810562"/>
    <lineage>
        <taxon>Bacteria</taxon>
        <taxon>Pseudomonadati</taxon>
        <taxon>Thermodesulfobacteriota</taxon>
        <taxon>Desulfobacteria</taxon>
        <taxon>Desulfobacterales</taxon>
        <taxon>Desulfolunaceae</taxon>
        <taxon>Desulfoluna</taxon>
    </lineage>
</organism>
<evidence type="ECO:0000313" key="2">
    <source>
        <dbReference type="Proteomes" id="UP001320148"/>
    </source>
</evidence>
<reference evidence="1 2" key="1">
    <citation type="submission" date="2021-02" db="EMBL/GenBank/DDBJ databases">
        <title>Complete genome of Desulfoluna sp. strain ASN36.</title>
        <authorList>
            <person name="Takahashi A."/>
            <person name="Kojima H."/>
            <person name="Fukui M."/>
        </authorList>
    </citation>
    <scope>NUCLEOTIDE SEQUENCE [LARGE SCALE GENOMIC DNA]</scope>
    <source>
        <strain evidence="1 2">ASN36</strain>
    </source>
</reference>
<evidence type="ECO:0000313" key="1">
    <source>
        <dbReference type="EMBL" id="BCS96912.1"/>
    </source>
</evidence>
<accession>A0ABM7PIB7</accession>
<sequence>MTPEQVLELKDLLEEETLIPYFFDILHYNTLQNPALKSHIDRVGKPIYQRASTL</sequence>
<proteinExistence type="predicted"/>
<dbReference type="EMBL" id="AP024488">
    <property type="protein sequence ID" value="BCS96912.1"/>
    <property type="molecule type" value="Genomic_DNA"/>
</dbReference>
<name>A0ABM7PIB7_9BACT</name>
<dbReference type="Proteomes" id="UP001320148">
    <property type="component" value="Chromosome"/>
</dbReference>
<protein>
    <submittedName>
        <fullName evidence="1">Uncharacterized protein</fullName>
    </submittedName>
</protein>